<evidence type="ECO:0000313" key="5">
    <source>
        <dbReference type="EMBL" id="ASU78302.1"/>
    </source>
</evidence>
<dbReference type="PROSITE" id="PS51350">
    <property type="entry name" value="PTS_HPR_DOM"/>
    <property type="match status" value="1"/>
</dbReference>
<dbReference type="PANTHER" id="PTHR33705:SF2">
    <property type="entry name" value="PHOSPHOCARRIER PROTEIN NPR"/>
    <property type="match status" value="1"/>
</dbReference>
<dbReference type="Proteomes" id="UP000215043">
    <property type="component" value="Chromosome"/>
</dbReference>
<evidence type="ECO:0000313" key="8">
    <source>
        <dbReference type="Proteomes" id="UP000215043"/>
    </source>
</evidence>
<evidence type="ECO:0000256" key="1">
    <source>
        <dbReference type="ARBA" id="ARBA00004496"/>
    </source>
</evidence>
<dbReference type="Gene3D" id="3.30.1340.10">
    <property type="entry name" value="HPr-like"/>
    <property type="match status" value="1"/>
</dbReference>
<dbReference type="CDD" id="cd00367">
    <property type="entry name" value="PTS-HPr_like"/>
    <property type="match status" value="1"/>
</dbReference>
<dbReference type="SUPFAM" id="SSF55594">
    <property type="entry name" value="HPr-like"/>
    <property type="match status" value="1"/>
</dbReference>
<evidence type="ECO:0000313" key="7">
    <source>
        <dbReference type="Proteomes" id="UP000029737"/>
    </source>
</evidence>
<dbReference type="RefSeq" id="WP_043571908.1">
    <property type="nucleotide sequence ID" value="NZ_CP022752.1"/>
</dbReference>
<feature type="domain" description="HPr" evidence="4">
    <location>
        <begin position="1"/>
        <end position="93"/>
    </location>
</feature>
<dbReference type="InterPro" id="IPR050399">
    <property type="entry name" value="HPr"/>
</dbReference>
<evidence type="ECO:0000259" key="4">
    <source>
        <dbReference type="PROSITE" id="PS51350"/>
    </source>
</evidence>
<keyword evidence="7" id="KW-1185">Reference proteome</keyword>
<dbReference type="KEGG" id="aey:CDG81_08390"/>
<keyword evidence="3" id="KW-0598">Phosphotransferase system</keyword>
<dbReference type="PANTHER" id="PTHR33705">
    <property type="entry name" value="PHOSPHOCARRIER PROTEIN HPR"/>
    <property type="match status" value="1"/>
</dbReference>
<comment type="subcellular location">
    <subcellularLocation>
        <location evidence="1">Cytoplasm</location>
    </subcellularLocation>
</comment>
<keyword evidence="2" id="KW-0963">Cytoplasm</keyword>
<dbReference type="InterPro" id="IPR035895">
    <property type="entry name" value="HPr-like_sf"/>
</dbReference>
<sequence>MHQRRVTIASKVGLHARPAGLLARSAAAQPLPVTIAKVTEGGAGTPVDAGSVLGLMTLGAEHGDEVELAAEGEGAEAVLDELVELLARDLDGEPTS</sequence>
<protein>
    <submittedName>
        <fullName evidence="5">HPr family phosphocarrier protein</fullName>
    </submittedName>
</protein>
<evidence type="ECO:0000256" key="2">
    <source>
        <dbReference type="ARBA" id="ARBA00022490"/>
    </source>
</evidence>
<gene>
    <name evidence="5" type="ORF">CDG81_08390</name>
    <name evidence="6" type="ORF">IL38_08300</name>
</gene>
<evidence type="ECO:0000313" key="6">
    <source>
        <dbReference type="EMBL" id="KGI82005.1"/>
    </source>
</evidence>
<dbReference type="Pfam" id="PF00381">
    <property type="entry name" value="PTS-HPr"/>
    <property type="match status" value="1"/>
</dbReference>
<dbReference type="EMBL" id="CP022752">
    <property type="protein sequence ID" value="ASU78302.1"/>
    <property type="molecule type" value="Genomic_DNA"/>
</dbReference>
<accession>A0A099D9I5</accession>
<evidence type="ECO:0000256" key="3">
    <source>
        <dbReference type="ARBA" id="ARBA00022683"/>
    </source>
</evidence>
<dbReference type="PRINTS" id="PR00107">
    <property type="entry name" value="PHOSPHOCPHPR"/>
</dbReference>
<dbReference type="AlphaFoldDB" id="A0A099D9I5"/>
<dbReference type="GO" id="GO:0009401">
    <property type="term" value="P:phosphoenolpyruvate-dependent sugar phosphotransferase system"/>
    <property type="evidence" value="ECO:0007669"/>
    <property type="project" value="UniProtKB-KW"/>
</dbReference>
<organism evidence="5 8">
    <name type="scientific">Actinopolyspora erythraea</name>
    <dbReference type="NCBI Taxonomy" id="414996"/>
    <lineage>
        <taxon>Bacteria</taxon>
        <taxon>Bacillati</taxon>
        <taxon>Actinomycetota</taxon>
        <taxon>Actinomycetes</taxon>
        <taxon>Actinopolysporales</taxon>
        <taxon>Actinopolysporaceae</taxon>
        <taxon>Actinopolyspora</taxon>
    </lineage>
</organism>
<dbReference type="InterPro" id="IPR000032">
    <property type="entry name" value="HPr-like"/>
</dbReference>
<dbReference type="NCBIfam" id="TIGR01003">
    <property type="entry name" value="PTS_HPr_family"/>
    <property type="match status" value="1"/>
</dbReference>
<dbReference type="Proteomes" id="UP000029737">
    <property type="component" value="Unassembled WGS sequence"/>
</dbReference>
<name>A0A099D9I5_9ACTN</name>
<proteinExistence type="predicted"/>
<reference evidence="5 8" key="2">
    <citation type="submission" date="2017-08" db="EMBL/GenBank/DDBJ databases">
        <title>The complete genome sequence of moderately halophilic actinomycete Actinopolyspora erythraea YIM 90600, the producer of novel erythromycin, novel actinopolysporins A-C and tubercidin.</title>
        <authorList>
            <person name="Yin M."/>
            <person name="Tang S."/>
        </authorList>
    </citation>
    <scope>NUCLEOTIDE SEQUENCE [LARGE SCALE GENOMIC DNA]</scope>
    <source>
        <strain evidence="5 8">YIM 90600</strain>
    </source>
</reference>
<dbReference type="GO" id="GO:0005737">
    <property type="term" value="C:cytoplasm"/>
    <property type="evidence" value="ECO:0007669"/>
    <property type="project" value="UniProtKB-SubCell"/>
</dbReference>
<dbReference type="EMBL" id="JPMV01000014">
    <property type="protein sequence ID" value="KGI82005.1"/>
    <property type="molecule type" value="Genomic_DNA"/>
</dbReference>
<dbReference type="eggNOG" id="COG1925">
    <property type="taxonomic scope" value="Bacteria"/>
</dbReference>
<dbReference type="HOGENOM" id="CLU_136230_3_2_11"/>
<dbReference type="OrthoDB" id="9809047at2"/>
<reference evidence="6 7" key="1">
    <citation type="journal article" date="2014" name="PLoS ONE">
        <title>Identification and Characterization of a New Erythromycin Biosynthetic Gene Cluster in Actinopolyspora erythraea YIM90600, a Novel Erythronolide-Producing Halophilic Actinomycete Isolated from Salt Field.</title>
        <authorList>
            <person name="Chen D."/>
            <person name="Feng J."/>
            <person name="Huang L."/>
            <person name="Zhang Q."/>
            <person name="Wu J."/>
            <person name="Zhu X."/>
            <person name="Duan Y."/>
            <person name="Xu Z."/>
        </authorList>
    </citation>
    <scope>NUCLEOTIDE SEQUENCE [LARGE SCALE GENOMIC DNA]</scope>
    <source>
        <strain evidence="6 7">YIM90600</strain>
    </source>
</reference>